<dbReference type="AlphaFoldDB" id="A0A1H8X665"/>
<keyword evidence="7" id="KW-0653">Protein transport</keyword>
<sequence>MKLRNLRNESQPKLMIIPMIDIIFFLLVFFMMSTLYMVERRSLPVALPQAATAAADTGEKVIVTVTENGQIQFGEEVIPMELLQRRTKQEIVRRQGNMVILLQADRNLPYGQVVAVLDMLKSAGAQRVVVAVEKAGAGG</sequence>
<comment type="similarity">
    <text evidence="2 7">Belongs to the ExbD/TolR family.</text>
</comment>
<dbReference type="InterPro" id="IPR003400">
    <property type="entry name" value="ExbD"/>
</dbReference>
<evidence type="ECO:0000313" key="10">
    <source>
        <dbReference type="Proteomes" id="UP000198847"/>
    </source>
</evidence>
<evidence type="ECO:0000256" key="2">
    <source>
        <dbReference type="ARBA" id="ARBA00005811"/>
    </source>
</evidence>
<keyword evidence="3" id="KW-1003">Cell membrane</keyword>
<keyword evidence="5 8" id="KW-1133">Transmembrane helix</keyword>
<keyword evidence="6 8" id="KW-0472">Membrane</keyword>
<dbReference type="Pfam" id="PF02472">
    <property type="entry name" value="ExbD"/>
    <property type="match status" value="1"/>
</dbReference>
<dbReference type="OrthoDB" id="287326at2"/>
<evidence type="ECO:0000256" key="5">
    <source>
        <dbReference type="ARBA" id="ARBA00022989"/>
    </source>
</evidence>
<protein>
    <submittedName>
        <fullName evidence="9">Biopolymer transport protein ExbD</fullName>
    </submittedName>
</protein>
<keyword evidence="7" id="KW-0813">Transport</keyword>
<dbReference type="GO" id="GO:0005886">
    <property type="term" value="C:plasma membrane"/>
    <property type="evidence" value="ECO:0007669"/>
    <property type="project" value="UniProtKB-SubCell"/>
</dbReference>
<name>A0A1H8X665_9FIRM</name>
<accession>A0A1H8X665</accession>
<dbReference type="PANTHER" id="PTHR30558">
    <property type="entry name" value="EXBD MEMBRANE COMPONENT OF PMF-DRIVEN MACROMOLECULE IMPORT SYSTEM"/>
    <property type="match status" value="1"/>
</dbReference>
<keyword evidence="4 7" id="KW-0812">Transmembrane</keyword>
<feature type="transmembrane region" description="Helical" evidence="8">
    <location>
        <begin position="15"/>
        <end position="38"/>
    </location>
</feature>
<reference evidence="9 10" key="1">
    <citation type="submission" date="2016-10" db="EMBL/GenBank/DDBJ databases">
        <authorList>
            <person name="de Groot N.N."/>
        </authorList>
    </citation>
    <scope>NUCLEOTIDE SEQUENCE [LARGE SCALE GENOMIC DNA]</scope>
    <source>
        <strain evidence="9 10">DSM 13305</strain>
    </source>
</reference>
<evidence type="ECO:0000256" key="8">
    <source>
        <dbReference type="SAM" id="Phobius"/>
    </source>
</evidence>
<evidence type="ECO:0000313" key="9">
    <source>
        <dbReference type="EMBL" id="SEP35203.1"/>
    </source>
</evidence>
<proteinExistence type="inferred from homology"/>
<dbReference type="RefSeq" id="WP_091749245.1">
    <property type="nucleotide sequence ID" value="NZ_FODY01000020.1"/>
</dbReference>
<evidence type="ECO:0000256" key="7">
    <source>
        <dbReference type="RuleBase" id="RU003879"/>
    </source>
</evidence>
<keyword evidence="10" id="KW-1185">Reference proteome</keyword>
<evidence type="ECO:0000256" key="3">
    <source>
        <dbReference type="ARBA" id="ARBA00022475"/>
    </source>
</evidence>
<evidence type="ECO:0000256" key="6">
    <source>
        <dbReference type="ARBA" id="ARBA00023136"/>
    </source>
</evidence>
<dbReference type="GO" id="GO:0015031">
    <property type="term" value="P:protein transport"/>
    <property type="evidence" value="ECO:0007669"/>
    <property type="project" value="UniProtKB-KW"/>
</dbReference>
<evidence type="ECO:0000256" key="4">
    <source>
        <dbReference type="ARBA" id="ARBA00022692"/>
    </source>
</evidence>
<comment type="subcellular location">
    <subcellularLocation>
        <location evidence="1">Cell membrane</location>
        <topology evidence="1">Single-pass membrane protein</topology>
    </subcellularLocation>
    <subcellularLocation>
        <location evidence="7">Cell membrane</location>
        <topology evidence="7">Single-pass type II membrane protein</topology>
    </subcellularLocation>
</comment>
<dbReference type="Gene3D" id="3.30.420.270">
    <property type="match status" value="1"/>
</dbReference>
<dbReference type="STRING" id="112903.SAMN04490178_12061"/>
<dbReference type="EMBL" id="FODY01000020">
    <property type="protein sequence ID" value="SEP35203.1"/>
    <property type="molecule type" value="Genomic_DNA"/>
</dbReference>
<gene>
    <name evidence="9" type="ORF">SAMN04490178_12061</name>
</gene>
<organism evidence="9 10">
    <name type="scientific">Propionispora vibrioides</name>
    <dbReference type="NCBI Taxonomy" id="112903"/>
    <lineage>
        <taxon>Bacteria</taxon>
        <taxon>Bacillati</taxon>
        <taxon>Bacillota</taxon>
        <taxon>Negativicutes</taxon>
        <taxon>Selenomonadales</taxon>
        <taxon>Sporomusaceae</taxon>
        <taxon>Propionispora</taxon>
    </lineage>
</organism>
<dbReference type="GO" id="GO:0022857">
    <property type="term" value="F:transmembrane transporter activity"/>
    <property type="evidence" value="ECO:0007669"/>
    <property type="project" value="InterPro"/>
</dbReference>
<dbReference type="Proteomes" id="UP000198847">
    <property type="component" value="Unassembled WGS sequence"/>
</dbReference>
<evidence type="ECO:0000256" key="1">
    <source>
        <dbReference type="ARBA" id="ARBA00004162"/>
    </source>
</evidence>